<organism evidence="1">
    <name type="scientific">Thermoleptolyngbya oregonensis NK1-22</name>
    <dbReference type="NCBI Taxonomy" id="2547457"/>
    <lineage>
        <taxon>Bacteria</taxon>
        <taxon>Bacillati</taxon>
        <taxon>Cyanobacteriota</taxon>
        <taxon>Cyanophyceae</taxon>
        <taxon>Oculatellales</taxon>
        <taxon>Oculatellaceae</taxon>
        <taxon>Thermoleptolyngbya</taxon>
    </lineage>
</organism>
<dbReference type="InterPro" id="IPR054651">
    <property type="entry name" value="Npun_F0494-like"/>
</dbReference>
<accession>A0AA96Y0U0</accession>
<dbReference type="NCBIfam" id="NF045586">
    <property type="entry name" value="Npun_F0494_fam"/>
    <property type="match status" value="1"/>
</dbReference>
<dbReference type="KEGG" id="tog:HNI00_01195"/>
<reference evidence="1" key="1">
    <citation type="submission" date="2020-05" db="EMBL/GenBank/DDBJ databases">
        <authorList>
            <person name="Zhu T."/>
            <person name="Keshari N."/>
            <person name="Lu X."/>
        </authorList>
    </citation>
    <scope>NUCLEOTIDE SEQUENCE</scope>
    <source>
        <strain evidence="1">NK1-22</strain>
    </source>
</reference>
<sequence>MTAIQPPDRAATPDQSAPRYPLSTLKRARRAVACSPFLLPLFATMRQEGVSLRAIAGSSGVQQRYTRRPLAELAAEDALLWLIDVGVLRREVDGQGLTDSFRLTPLGRILVDQWVERNRIPAPTLGDRLANWLSRRFRPPAWLQ</sequence>
<dbReference type="AlphaFoldDB" id="A0AA96Y0U0"/>
<evidence type="ECO:0000313" key="1">
    <source>
        <dbReference type="EMBL" id="WOB41942.1"/>
    </source>
</evidence>
<name>A0AA96Y0U0_9CYAN</name>
<proteinExistence type="predicted"/>
<gene>
    <name evidence="1" type="ORF">HNI00_01195</name>
</gene>
<dbReference type="RefSeq" id="WP_316789965.1">
    <property type="nucleotide sequence ID" value="NZ_CP053540.1"/>
</dbReference>
<protein>
    <submittedName>
        <fullName evidence="1">Uncharacterized protein</fullName>
    </submittedName>
</protein>
<dbReference type="EMBL" id="CP053540">
    <property type="protein sequence ID" value="WOB41942.1"/>
    <property type="molecule type" value="Genomic_DNA"/>
</dbReference>